<gene>
    <name evidence="2" type="ORF">CXZ10_20190</name>
</gene>
<protein>
    <submittedName>
        <fullName evidence="2">Uncharacterized protein</fullName>
    </submittedName>
</protein>
<comment type="caution">
    <text evidence="2">The sequence shown here is derived from an EMBL/GenBank/DDBJ whole genome shotgun (WGS) entry which is preliminary data.</text>
</comment>
<reference evidence="2 3" key="1">
    <citation type="submission" date="2017-12" db="EMBL/GenBank/DDBJ databases">
        <title>Anaerobic carbon monoxide metabolism by Pleomorphomonas carboxyditropha sp. nov., a new mesophilic hydrogenogenic carboxidotroph.</title>
        <authorList>
            <person name="Esquivel-Elizondo S."/>
            <person name="Krajmalnik-Brown R."/>
        </authorList>
    </citation>
    <scope>NUCLEOTIDE SEQUENCE [LARGE SCALE GENOMIC DNA]</scope>
    <source>
        <strain evidence="2 3">R5-392</strain>
    </source>
</reference>
<dbReference type="AlphaFoldDB" id="A0A1I4V7Z0"/>
<evidence type="ECO:0000256" key="1">
    <source>
        <dbReference type="SAM" id="SignalP"/>
    </source>
</evidence>
<feature type="signal peptide" evidence="1">
    <location>
        <begin position="1"/>
        <end position="23"/>
    </location>
</feature>
<dbReference type="RefSeq" id="WP_101291180.1">
    <property type="nucleotide sequence ID" value="NZ_FOUQ01000010.1"/>
</dbReference>
<feature type="chain" id="PRO_5015065804" evidence="1">
    <location>
        <begin position="24"/>
        <end position="136"/>
    </location>
</feature>
<dbReference type="OrthoDB" id="8447483at2"/>
<sequence length="136" mass="14303">MSSTKLNLLVCLFVLGGSTVAEATCLNSVTELKAEGIKAHWLETTADDGKPLKIVISDGAKGLVYSASKAGEPWLAGKASFCRSGDKTVVTLNNTEVTENVPLVTRMALPDTLTAPIVNDEINLAGGPWRGTFVGR</sequence>
<accession>A0A1I4V7Z0</accession>
<evidence type="ECO:0000313" key="3">
    <source>
        <dbReference type="Proteomes" id="UP000233491"/>
    </source>
</evidence>
<keyword evidence="3" id="KW-1185">Reference proteome</keyword>
<evidence type="ECO:0000313" key="2">
    <source>
        <dbReference type="EMBL" id="PKR87369.1"/>
    </source>
</evidence>
<organism evidence="2 3">
    <name type="scientific">Pleomorphomonas diazotrophica</name>
    <dbReference type="NCBI Taxonomy" id="1166257"/>
    <lineage>
        <taxon>Bacteria</taxon>
        <taxon>Pseudomonadati</taxon>
        <taxon>Pseudomonadota</taxon>
        <taxon>Alphaproteobacteria</taxon>
        <taxon>Hyphomicrobiales</taxon>
        <taxon>Pleomorphomonadaceae</taxon>
        <taxon>Pleomorphomonas</taxon>
    </lineage>
</organism>
<dbReference type="Proteomes" id="UP000233491">
    <property type="component" value="Unassembled WGS sequence"/>
</dbReference>
<proteinExistence type="predicted"/>
<keyword evidence="1" id="KW-0732">Signal</keyword>
<name>A0A1I4V7Z0_9HYPH</name>
<dbReference type="EMBL" id="PJNW01000019">
    <property type="protein sequence ID" value="PKR87369.1"/>
    <property type="molecule type" value="Genomic_DNA"/>
</dbReference>